<sequence>MDEFADDGATGEPLVQDFQDLHSTKSSEAPDPQTPVHSPPKPLPLESHPVVSSDEETAPPPPDFTRRGIHIPTRTSSRTRVKQRRLRSSSREPSSSMHTSIPNSISTTPESRERSSGDSIISYDTSASSVISSSLPALQSKGPPDEVGRLEPLLEDDPRSFDLLAPNEACDGKVYSLEKRSQQLFSREHLQAIFTDPPSLLRFTSFLSSKRPQSIPVLIYYLDALKAIRAINYANAVAEALEPLDGFDFTQHAARPTVNSVLEDKAEKAFDALVREDLPAYITHIFIQVVTTSIQKRIMGTLPPLLREASEGLAEVFCLTDPSRPDNPIVFASEEFHRTTQYGVSYAIGRNCRFLQGPQTNPSSVERLRAAVQIGKEHSEVFLNYRRDGSPFMNLLMIAPLFDSRGQLRYYIGAQVDVSGMVKDCSDLDAMQRMLNKEEEPKDVEPHEELKDEFQELSEMFNMTELETVRKYGGRMHREQVDDDDDSTIFHARPRLLLKDNSEVELDRPIRLDPKANGRLSGVYKNYLLIRPYPSLRILFSSPSLRVPGILQSPFLSRIGGAPRVREDLADALREGSRGVTARIRWLSTPSTRANDYEYTEEGRKRWIHCTPLLGAKGTVGVWMVVLVDDENDSGAVRRFRTAPPVSKDVRTGSTSVRGDSSGWDGSDDGVAGFRSGSVNRNGFIRHSMSEAFWKPEGSMSQQRSTAPGSSPNSAGGSINSFSI</sequence>
<evidence type="ECO:0000256" key="1">
    <source>
        <dbReference type="ARBA" id="ARBA00022630"/>
    </source>
</evidence>
<evidence type="ECO:0000313" key="6">
    <source>
        <dbReference type="EMBL" id="OCK81583.1"/>
    </source>
</evidence>
<feature type="compositionally biased region" description="Polar residues" evidence="4">
    <location>
        <begin position="97"/>
        <end position="109"/>
    </location>
</feature>
<dbReference type="InterPro" id="IPR000014">
    <property type="entry name" value="PAS"/>
</dbReference>
<dbReference type="CDD" id="cd00130">
    <property type="entry name" value="PAS"/>
    <property type="match status" value="1"/>
</dbReference>
<dbReference type="PROSITE" id="PS50113">
    <property type="entry name" value="PAC"/>
    <property type="match status" value="1"/>
</dbReference>
<feature type="compositionally biased region" description="Basic residues" evidence="4">
    <location>
        <begin position="77"/>
        <end position="88"/>
    </location>
</feature>
<feature type="domain" description="PAC" evidence="5">
    <location>
        <begin position="377"/>
        <end position="430"/>
    </location>
</feature>
<gene>
    <name evidence="6" type="ORF">K432DRAFT_295172</name>
</gene>
<keyword evidence="7" id="KW-1185">Reference proteome</keyword>
<dbReference type="Proteomes" id="UP000250266">
    <property type="component" value="Unassembled WGS sequence"/>
</dbReference>
<dbReference type="EMBL" id="KV744916">
    <property type="protein sequence ID" value="OCK81583.1"/>
    <property type="molecule type" value="Genomic_DNA"/>
</dbReference>
<protein>
    <recommendedName>
        <fullName evidence="5">PAC domain-containing protein</fullName>
    </recommendedName>
</protein>
<keyword evidence="1" id="KW-0285">Flavoprotein</keyword>
<keyword evidence="2" id="KW-0288">FMN</keyword>
<feature type="region of interest" description="Disordered" evidence="4">
    <location>
        <begin position="645"/>
        <end position="671"/>
    </location>
</feature>
<keyword evidence="3" id="KW-0157">Chromophore</keyword>
<dbReference type="OrthoDB" id="447251at2759"/>
<name>A0A8E2EDH7_9PEZI</name>
<dbReference type="AlphaFoldDB" id="A0A8E2EDH7"/>
<feature type="region of interest" description="Disordered" evidence="4">
    <location>
        <begin position="695"/>
        <end position="724"/>
    </location>
</feature>
<evidence type="ECO:0000259" key="5">
    <source>
        <dbReference type="PROSITE" id="PS50113"/>
    </source>
</evidence>
<feature type="region of interest" description="Disordered" evidence="4">
    <location>
        <begin position="1"/>
        <end position="120"/>
    </location>
</feature>
<dbReference type="InterPro" id="IPR035965">
    <property type="entry name" value="PAS-like_dom_sf"/>
</dbReference>
<dbReference type="InterPro" id="IPR000700">
    <property type="entry name" value="PAS-assoc_C"/>
</dbReference>
<dbReference type="GO" id="GO:0005634">
    <property type="term" value="C:nucleus"/>
    <property type="evidence" value="ECO:0007669"/>
    <property type="project" value="TreeGrafter"/>
</dbReference>
<proteinExistence type="predicted"/>
<dbReference type="Pfam" id="PF13426">
    <property type="entry name" value="PAS_9"/>
    <property type="match status" value="1"/>
</dbReference>
<evidence type="ECO:0000313" key="7">
    <source>
        <dbReference type="Proteomes" id="UP000250266"/>
    </source>
</evidence>
<evidence type="ECO:0000256" key="4">
    <source>
        <dbReference type="SAM" id="MobiDB-lite"/>
    </source>
</evidence>
<accession>A0A8E2EDH7</accession>
<evidence type="ECO:0000256" key="3">
    <source>
        <dbReference type="ARBA" id="ARBA00022991"/>
    </source>
</evidence>
<evidence type="ECO:0000256" key="2">
    <source>
        <dbReference type="ARBA" id="ARBA00022643"/>
    </source>
</evidence>
<organism evidence="6 7">
    <name type="scientific">Lepidopterella palustris CBS 459.81</name>
    <dbReference type="NCBI Taxonomy" id="1314670"/>
    <lineage>
        <taxon>Eukaryota</taxon>
        <taxon>Fungi</taxon>
        <taxon>Dikarya</taxon>
        <taxon>Ascomycota</taxon>
        <taxon>Pezizomycotina</taxon>
        <taxon>Dothideomycetes</taxon>
        <taxon>Pleosporomycetidae</taxon>
        <taxon>Mytilinidiales</taxon>
        <taxon>Argynnaceae</taxon>
        <taxon>Lepidopterella</taxon>
    </lineage>
</organism>
<feature type="compositionally biased region" description="Low complexity" evidence="4">
    <location>
        <begin position="705"/>
        <end position="724"/>
    </location>
</feature>
<reference evidence="6 7" key="1">
    <citation type="journal article" date="2016" name="Nat. Commun.">
        <title>Ectomycorrhizal ecology is imprinted in the genome of the dominant symbiotic fungus Cenococcum geophilum.</title>
        <authorList>
            <consortium name="DOE Joint Genome Institute"/>
            <person name="Peter M."/>
            <person name="Kohler A."/>
            <person name="Ohm R.A."/>
            <person name="Kuo A."/>
            <person name="Krutzmann J."/>
            <person name="Morin E."/>
            <person name="Arend M."/>
            <person name="Barry K.W."/>
            <person name="Binder M."/>
            <person name="Choi C."/>
            <person name="Clum A."/>
            <person name="Copeland A."/>
            <person name="Grisel N."/>
            <person name="Haridas S."/>
            <person name="Kipfer T."/>
            <person name="LaButti K."/>
            <person name="Lindquist E."/>
            <person name="Lipzen A."/>
            <person name="Maire R."/>
            <person name="Meier B."/>
            <person name="Mihaltcheva S."/>
            <person name="Molinier V."/>
            <person name="Murat C."/>
            <person name="Poggeler S."/>
            <person name="Quandt C.A."/>
            <person name="Sperisen C."/>
            <person name="Tritt A."/>
            <person name="Tisserant E."/>
            <person name="Crous P.W."/>
            <person name="Henrissat B."/>
            <person name="Nehls U."/>
            <person name="Egli S."/>
            <person name="Spatafora J.W."/>
            <person name="Grigoriev I.V."/>
            <person name="Martin F.M."/>
        </authorList>
    </citation>
    <scope>NUCLEOTIDE SEQUENCE [LARGE SCALE GENOMIC DNA]</scope>
    <source>
        <strain evidence="6 7">CBS 459.81</strain>
    </source>
</reference>
<dbReference type="Gene3D" id="3.30.450.20">
    <property type="entry name" value="PAS domain"/>
    <property type="match status" value="1"/>
</dbReference>
<dbReference type="PANTHER" id="PTHR47429:SF9">
    <property type="entry name" value="PAS DOMAIN-CONTAINING PROTEIN"/>
    <property type="match status" value="1"/>
</dbReference>
<dbReference type="PANTHER" id="PTHR47429">
    <property type="entry name" value="PROTEIN TWIN LOV 1"/>
    <property type="match status" value="1"/>
</dbReference>
<dbReference type="SUPFAM" id="SSF55785">
    <property type="entry name" value="PYP-like sensor domain (PAS domain)"/>
    <property type="match status" value="1"/>
</dbReference>